<evidence type="ECO:0000256" key="3">
    <source>
        <dbReference type="ARBA" id="ARBA00022679"/>
    </source>
</evidence>
<comment type="similarity">
    <text evidence="1">Belongs to the glycosyltransferase 28 family.</text>
</comment>
<dbReference type="SUPFAM" id="SSF53756">
    <property type="entry name" value="UDP-Glycosyltransferase/glycogen phosphorylase"/>
    <property type="match status" value="1"/>
</dbReference>
<keyword evidence="2" id="KW-0328">Glycosyltransferase</keyword>
<evidence type="ECO:0000259" key="6">
    <source>
        <dbReference type="Pfam" id="PF21036"/>
    </source>
</evidence>
<name>A0A3R7IW92_9ACTN</name>
<dbReference type="Gene3D" id="3.40.50.2000">
    <property type="entry name" value="Glycogen Phosphorylase B"/>
    <property type="match status" value="2"/>
</dbReference>
<dbReference type="GO" id="GO:0017000">
    <property type="term" value="P:antibiotic biosynthetic process"/>
    <property type="evidence" value="ECO:0007669"/>
    <property type="project" value="UniProtKB-KW"/>
</dbReference>
<dbReference type="InterPro" id="IPR050426">
    <property type="entry name" value="Glycosyltransferase_28"/>
</dbReference>
<organism evidence="7 8">
    <name type="scientific">Streptomyces xinghaiensis</name>
    <dbReference type="NCBI Taxonomy" id="1038928"/>
    <lineage>
        <taxon>Bacteria</taxon>
        <taxon>Bacillati</taxon>
        <taxon>Actinomycetota</taxon>
        <taxon>Actinomycetes</taxon>
        <taxon>Kitasatosporales</taxon>
        <taxon>Streptomycetaceae</taxon>
        <taxon>Streptomyces</taxon>
    </lineage>
</organism>
<accession>A0A3R7IW92</accession>
<dbReference type="PANTHER" id="PTHR48050">
    <property type="entry name" value="STEROL 3-BETA-GLUCOSYLTRANSFERASE"/>
    <property type="match status" value="1"/>
</dbReference>
<dbReference type="AlphaFoldDB" id="A0A3R7IW92"/>
<dbReference type="InterPro" id="IPR002213">
    <property type="entry name" value="UDP_glucos_trans"/>
</dbReference>
<dbReference type="Proteomes" id="UP000028058">
    <property type="component" value="Unassembled WGS sequence"/>
</dbReference>
<evidence type="ECO:0000313" key="8">
    <source>
        <dbReference type="Proteomes" id="UP000028058"/>
    </source>
</evidence>
<dbReference type="PANTHER" id="PTHR48050:SF13">
    <property type="entry name" value="STEROL 3-BETA-GLUCOSYLTRANSFERASE UGT80A2"/>
    <property type="match status" value="1"/>
</dbReference>
<dbReference type="OrthoDB" id="3863369at2"/>
<dbReference type="GO" id="GO:0016758">
    <property type="term" value="F:hexosyltransferase activity"/>
    <property type="evidence" value="ECO:0007669"/>
    <property type="project" value="UniProtKB-ARBA"/>
</dbReference>
<reference evidence="7 8" key="1">
    <citation type="journal article" date="2014" name="Genome Announc.">
        <title>Draft Genome Sequence of Streptomyces fradiae ATCC 19609, a Strain Highly Sensitive to Antibiotics.</title>
        <authorList>
            <person name="Bekker O.B."/>
            <person name="Klimina K.M."/>
            <person name="Vatlin A.A."/>
            <person name="Zakharevich N.V."/>
            <person name="Kasianov A.S."/>
            <person name="Danilenko V.N."/>
        </authorList>
    </citation>
    <scope>NUCLEOTIDE SEQUENCE [LARGE SCALE GENOMIC DNA]</scope>
    <source>
        <strain evidence="7 8">ATCC 19609</strain>
    </source>
</reference>
<feature type="domain" description="Erythromycin biosynthesis protein CIII-like N-terminal" evidence="6">
    <location>
        <begin position="22"/>
        <end position="258"/>
    </location>
</feature>
<sequence length="432" mass="46380">MRVLLTCIAHNTHYYNLVPVAWALRAAGHEVRVAAQPALTDTITASGLTAVPVGGNESVLEFVTEIGGDPGPYQRGMDFAETCGEPLSYEHALGQQTAMSALCFAPFNCDSTIDDMVALARSWRPDLVLWEPFTYAGPIAAHACGAAHARLLWGPDVILNARAQFRRLAAGQPEERREDPVAEWLGWTLERHGLTAERETVEELIGGQWTLDPTAESLRLPAAGRVVPFRFVPYNGRSVLPDWLLRKPGRPRVCFTLGVSARETYGRDAVPFHELLAGLGDLDAEIVATLDPGQLSGAGEVPRNVRAVDFVPMDALLPTCSAVVHHGGAGTCFTATLNGLPQIVVAALWDAPLKGAQLAEAGAGVSIAPEKLDAATLRAGVVRALEDEDMRRSAGLLRAEMLAEPTPAGLVPQLERLTALHRNGRSRSAPER</sequence>
<dbReference type="EMBL" id="JNAD02000028">
    <property type="protein sequence ID" value="RKM89849.1"/>
    <property type="molecule type" value="Genomic_DNA"/>
</dbReference>
<dbReference type="Pfam" id="PF06722">
    <property type="entry name" value="EryCIII-like_C"/>
    <property type="match status" value="1"/>
</dbReference>
<dbReference type="Pfam" id="PF21036">
    <property type="entry name" value="EryCIII-like_N"/>
    <property type="match status" value="1"/>
</dbReference>
<evidence type="ECO:0000313" key="7">
    <source>
        <dbReference type="EMBL" id="RKM89849.1"/>
    </source>
</evidence>
<dbReference type="InterPro" id="IPR048284">
    <property type="entry name" value="EryCIII-like_N"/>
</dbReference>
<dbReference type="NCBIfam" id="TIGR04516">
    <property type="entry name" value="glycosyl_450act"/>
    <property type="match status" value="1"/>
</dbReference>
<evidence type="ECO:0000256" key="2">
    <source>
        <dbReference type="ARBA" id="ARBA00022676"/>
    </source>
</evidence>
<dbReference type="InterPro" id="IPR030953">
    <property type="entry name" value="Glycosyl_450act"/>
</dbReference>
<evidence type="ECO:0000259" key="5">
    <source>
        <dbReference type="Pfam" id="PF06722"/>
    </source>
</evidence>
<evidence type="ECO:0000256" key="1">
    <source>
        <dbReference type="ARBA" id="ARBA00006962"/>
    </source>
</evidence>
<keyword evidence="8" id="KW-1185">Reference proteome</keyword>
<keyword evidence="3" id="KW-0808">Transferase</keyword>
<protein>
    <submittedName>
        <fullName evidence="7">Activator-dependent family glycosyltransferase</fullName>
    </submittedName>
</protein>
<dbReference type="InterPro" id="IPR010610">
    <property type="entry name" value="EryCIII-like_C"/>
</dbReference>
<dbReference type="FunFam" id="3.40.50.2000:FF:000072">
    <property type="entry name" value="Glycosyl transferase"/>
    <property type="match status" value="1"/>
</dbReference>
<feature type="domain" description="Erythromycin biosynthesis protein CIII-like C-terminal" evidence="5">
    <location>
        <begin position="274"/>
        <end position="417"/>
    </location>
</feature>
<comment type="caution">
    <text evidence="7">The sequence shown here is derived from an EMBL/GenBank/DDBJ whole genome shotgun (WGS) entry which is preliminary data.</text>
</comment>
<proteinExistence type="inferred from homology"/>
<evidence type="ECO:0000256" key="4">
    <source>
        <dbReference type="ARBA" id="ARBA00023194"/>
    </source>
</evidence>
<dbReference type="RefSeq" id="WP_043473715.1">
    <property type="nucleotide sequence ID" value="NZ_CP134822.1"/>
</dbReference>
<gene>
    <name evidence="7" type="ORF">SFRA_032610</name>
</gene>
<dbReference type="GO" id="GO:0008194">
    <property type="term" value="F:UDP-glycosyltransferase activity"/>
    <property type="evidence" value="ECO:0007669"/>
    <property type="project" value="InterPro"/>
</dbReference>
<dbReference type="CDD" id="cd03784">
    <property type="entry name" value="GT1_Gtf-like"/>
    <property type="match status" value="1"/>
</dbReference>
<keyword evidence="4" id="KW-0045">Antibiotic biosynthesis</keyword>